<dbReference type="Pfam" id="PF00589">
    <property type="entry name" value="Phage_integrase"/>
    <property type="match status" value="1"/>
</dbReference>
<organism evidence="9 10">
    <name type="scientific">Dorea formicigenerans</name>
    <dbReference type="NCBI Taxonomy" id="39486"/>
    <lineage>
        <taxon>Bacteria</taxon>
        <taxon>Bacillati</taxon>
        <taxon>Bacillota</taxon>
        <taxon>Clostridia</taxon>
        <taxon>Lachnospirales</taxon>
        <taxon>Lachnospiraceae</taxon>
        <taxon>Dorea</taxon>
    </lineage>
</organism>
<comment type="similarity">
    <text evidence="2">Belongs to the 'phage' integrase family.</text>
</comment>
<dbReference type="PANTHER" id="PTHR30349:SF89">
    <property type="entry name" value="INTEGRASE_RECOMBINASE"/>
    <property type="match status" value="1"/>
</dbReference>
<dbReference type="InterPro" id="IPR002104">
    <property type="entry name" value="Integrase_catalytic"/>
</dbReference>
<dbReference type="PROSITE" id="PS51900">
    <property type="entry name" value="CB"/>
    <property type="match status" value="1"/>
</dbReference>
<keyword evidence="4 6" id="KW-0238">DNA-binding</keyword>
<dbReference type="SUPFAM" id="SSF56349">
    <property type="entry name" value="DNA breaking-rejoining enzymes"/>
    <property type="match status" value="1"/>
</dbReference>
<dbReference type="EMBL" id="QSAJ01000003">
    <property type="protein sequence ID" value="RGW55498.1"/>
    <property type="molecule type" value="Genomic_DNA"/>
</dbReference>
<name>A0A395XPU4_9FIRM</name>
<dbReference type="GO" id="GO:0006310">
    <property type="term" value="P:DNA recombination"/>
    <property type="evidence" value="ECO:0007669"/>
    <property type="project" value="UniProtKB-KW"/>
</dbReference>
<dbReference type="GO" id="GO:0015074">
    <property type="term" value="P:DNA integration"/>
    <property type="evidence" value="ECO:0007669"/>
    <property type="project" value="UniProtKB-KW"/>
</dbReference>
<dbReference type="InterPro" id="IPR050090">
    <property type="entry name" value="Tyrosine_recombinase_XerCD"/>
</dbReference>
<keyword evidence="5" id="KW-0233">DNA recombination</keyword>
<evidence type="ECO:0000256" key="4">
    <source>
        <dbReference type="ARBA" id="ARBA00023125"/>
    </source>
</evidence>
<evidence type="ECO:0000313" key="10">
    <source>
        <dbReference type="Proteomes" id="UP000266376"/>
    </source>
</evidence>
<reference evidence="9 10" key="1">
    <citation type="submission" date="2018-08" db="EMBL/GenBank/DDBJ databases">
        <title>A genome reference for cultivated species of the human gut microbiota.</title>
        <authorList>
            <person name="Zou Y."/>
            <person name="Xue W."/>
            <person name="Luo G."/>
        </authorList>
    </citation>
    <scope>NUCLEOTIDE SEQUENCE [LARGE SCALE GENOMIC DNA]</scope>
    <source>
        <strain evidence="9 10">AF12-11</strain>
    </source>
</reference>
<protein>
    <submittedName>
        <fullName evidence="9">Integrase</fullName>
    </submittedName>
</protein>
<evidence type="ECO:0000256" key="5">
    <source>
        <dbReference type="ARBA" id="ARBA00023172"/>
    </source>
</evidence>
<dbReference type="GO" id="GO:0003677">
    <property type="term" value="F:DNA binding"/>
    <property type="evidence" value="ECO:0007669"/>
    <property type="project" value="UniProtKB-UniRule"/>
</dbReference>
<accession>A0A395XPU4</accession>
<dbReference type="InterPro" id="IPR044068">
    <property type="entry name" value="CB"/>
</dbReference>
<evidence type="ECO:0000256" key="3">
    <source>
        <dbReference type="ARBA" id="ARBA00022908"/>
    </source>
</evidence>
<comment type="function">
    <text evidence="1">Site-specific tyrosine recombinase, which acts by catalyzing the cutting and rejoining of the recombining DNA molecules.</text>
</comment>
<dbReference type="Gene3D" id="1.10.443.10">
    <property type="entry name" value="Intergrase catalytic core"/>
    <property type="match status" value="1"/>
</dbReference>
<dbReference type="InterPro" id="IPR013762">
    <property type="entry name" value="Integrase-like_cat_sf"/>
</dbReference>
<dbReference type="InterPro" id="IPR011010">
    <property type="entry name" value="DNA_brk_join_enz"/>
</dbReference>
<proteinExistence type="inferred from homology"/>
<dbReference type="InterPro" id="IPR004107">
    <property type="entry name" value="Integrase_SAM-like_N"/>
</dbReference>
<gene>
    <name evidence="9" type="ORF">DWV67_02105</name>
</gene>
<evidence type="ECO:0000256" key="6">
    <source>
        <dbReference type="PROSITE-ProRule" id="PRU01248"/>
    </source>
</evidence>
<feature type="domain" description="Core-binding (CB)" evidence="8">
    <location>
        <begin position="14"/>
        <end position="90"/>
    </location>
</feature>
<dbReference type="Proteomes" id="UP000266376">
    <property type="component" value="Unassembled WGS sequence"/>
</dbReference>
<sequence length="293" mass="34263">MIMEQMDFSIEVSESEIEKFADYLYQKENAKATINKYMADIKKFLSFLADDKRINKKVLLQYKEWLVQKYAVNSVNSMLAALNQFLEFLNVGNLKVKRIKVQKQPFLQDQKEVTEKECRKLIATAMAEGKEQLALCIETIACTGIRISEIKYFTVERVKSGKIEIYNKGKYRRIFLPKVLQRKLLSYCHNNQIAEGWIFVTKNGKLKDRSNIWREMKRLKEKAGVAESKIFPHNFRHLFARIYYKVTKDITGLADLLGHSSINVTRIYTATTETVFQKKLDKIVEQEILECTT</sequence>
<dbReference type="AlphaFoldDB" id="A0A395XPU4"/>
<comment type="caution">
    <text evidence="9">The sequence shown here is derived from an EMBL/GenBank/DDBJ whole genome shotgun (WGS) entry which is preliminary data.</text>
</comment>
<dbReference type="Gene3D" id="1.10.150.130">
    <property type="match status" value="1"/>
</dbReference>
<evidence type="ECO:0000256" key="1">
    <source>
        <dbReference type="ARBA" id="ARBA00003283"/>
    </source>
</evidence>
<dbReference type="PANTHER" id="PTHR30349">
    <property type="entry name" value="PHAGE INTEGRASE-RELATED"/>
    <property type="match status" value="1"/>
</dbReference>
<evidence type="ECO:0000313" key="9">
    <source>
        <dbReference type="EMBL" id="RGW55498.1"/>
    </source>
</evidence>
<keyword evidence="3" id="KW-0229">DNA integration</keyword>
<dbReference type="PROSITE" id="PS51898">
    <property type="entry name" value="TYR_RECOMBINASE"/>
    <property type="match status" value="1"/>
</dbReference>
<evidence type="ECO:0000259" key="8">
    <source>
        <dbReference type="PROSITE" id="PS51900"/>
    </source>
</evidence>
<evidence type="ECO:0000256" key="2">
    <source>
        <dbReference type="ARBA" id="ARBA00008857"/>
    </source>
</evidence>
<feature type="domain" description="Tyr recombinase" evidence="7">
    <location>
        <begin position="108"/>
        <end position="281"/>
    </location>
</feature>
<evidence type="ECO:0000259" key="7">
    <source>
        <dbReference type="PROSITE" id="PS51898"/>
    </source>
</evidence>
<dbReference type="Pfam" id="PF02899">
    <property type="entry name" value="Phage_int_SAM_1"/>
    <property type="match status" value="1"/>
</dbReference>
<dbReference type="InterPro" id="IPR010998">
    <property type="entry name" value="Integrase_recombinase_N"/>
</dbReference>